<name>A0A0J1FW92_9FIRM</name>
<sequence length="120" mass="14337">MQLILDIDEQLFNLMAEVYRKDSEKSGELTFEQYFLQMIKKHCQDRLTIPRQGWAEAFKLMHENGDDEVIDVQIHCQENVSEQPHKGNGYKSLEELFKDYNGDYKCTEWDTGRKRGKEEW</sequence>
<comment type="caution">
    <text evidence="1">The sequence shown here is derived from an EMBL/GenBank/DDBJ whole genome shotgun (WGS) entry which is preliminary data.</text>
</comment>
<evidence type="ECO:0000313" key="1">
    <source>
        <dbReference type="EMBL" id="KLU67552.1"/>
    </source>
</evidence>
<reference evidence="1 2" key="1">
    <citation type="submission" date="2015-06" db="EMBL/GenBank/DDBJ databases">
        <title>Draft genome of the moderately acidophilic sulfate reducer Candidatus Desulfosporosinus acididurans strain M1.</title>
        <authorList>
            <person name="Poehlein A."/>
            <person name="Petzsch P."/>
            <person name="Johnson B.D."/>
            <person name="Schloemann M."/>
            <person name="Daniel R."/>
            <person name="Muehling M."/>
        </authorList>
    </citation>
    <scope>NUCLEOTIDE SEQUENCE [LARGE SCALE GENOMIC DNA]</scope>
    <source>
        <strain evidence="1 2">M1</strain>
    </source>
</reference>
<dbReference type="Proteomes" id="UP000036356">
    <property type="component" value="Unassembled WGS sequence"/>
</dbReference>
<proteinExistence type="predicted"/>
<dbReference type="AlphaFoldDB" id="A0A0J1FW92"/>
<accession>A0A0J1FW92</accession>
<dbReference type="RefSeq" id="WP_053006268.1">
    <property type="nucleotide sequence ID" value="NZ_LDZY01000002.1"/>
</dbReference>
<protein>
    <submittedName>
        <fullName evidence="1">Uncharacterized protein</fullName>
    </submittedName>
</protein>
<evidence type="ECO:0000313" key="2">
    <source>
        <dbReference type="Proteomes" id="UP000036356"/>
    </source>
</evidence>
<gene>
    <name evidence="1" type="ORF">DEAC_c07660</name>
</gene>
<organism evidence="1 2">
    <name type="scientific">Desulfosporosinus acididurans</name>
    <dbReference type="NCBI Taxonomy" id="476652"/>
    <lineage>
        <taxon>Bacteria</taxon>
        <taxon>Bacillati</taxon>
        <taxon>Bacillota</taxon>
        <taxon>Clostridia</taxon>
        <taxon>Eubacteriales</taxon>
        <taxon>Desulfitobacteriaceae</taxon>
        <taxon>Desulfosporosinus</taxon>
    </lineage>
</organism>
<dbReference type="PATRIC" id="fig|476652.3.peg.784"/>
<keyword evidence="2" id="KW-1185">Reference proteome</keyword>
<dbReference type="EMBL" id="LDZY01000002">
    <property type="protein sequence ID" value="KLU67552.1"/>
    <property type="molecule type" value="Genomic_DNA"/>
</dbReference>